<comment type="caution">
    <text evidence="2">The sequence shown here is derived from an EMBL/GenBank/DDBJ whole genome shotgun (WGS) entry which is preliminary data.</text>
</comment>
<reference evidence="2 3" key="1">
    <citation type="submission" date="2022-12" db="EMBL/GenBank/DDBJ databases">
        <title>Chromosome-level genome assembly of true bugs.</title>
        <authorList>
            <person name="Ma L."/>
            <person name="Li H."/>
        </authorList>
    </citation>
    <scope>NUCLEOTIDE SEQUENCE [LARGE SCALE GENOMIC DNA]</scope>
    <source>
        <strain evidence="2">Lab_2022b</strain>
    </source>
</reference>
<dbReference type="EMBL" id="JAPXFL010000009">
    <property type="protein sequence ID" value="KAK9501886.1"/>
    <property type="molecule type" value="Genomic_DNA"/>
</dbReference>
<evidence type="ECO:0000313" key="2">
    <source>
        <dbReference type="EMBL" id="KAK9501886.1"/>
    </source>
</evidence>
<dbReference type="InterPro" id="IPR000408">
    <property type="entry name" value="Reg_chr_condens"/>
</dbReference>
<dbReference type="PRINTS" id="PR00633">
    <property type="entry name" value="RCCNDNSATION"/>
</dbReference>
<dbReference type="PANTHER" id="PTHR46849:SF1">
    <property type="entry name" value="RCC1 DOMAIN-CONTAINING PROTEIN 1"/>
    <property type="match status" value="1"/>
</dbReference>
<dbReference type="PROSITE" id="PS00626">
    <property type="entry name" value="RCC1_2"/>
    <property type="match status" value="1"/>
</dbReference>
<name>A0AAW1CTU0_9HEMI</name>
<evidence type="ECO:0000313" key="3">
    <source>
        <dbReference type="Proteomes" id="UP001461498"/>
    </source>
</evidence>
<keyword evidence="3" id="KW-1185">Reference proteome</keyword>
<sequence>MLKQHSCTDADVTWSNALIIKDNRAIISGFLNGKPGASVPLETPDNDDIIQGTCDQKHCFLITKKGKCWQYNIESLVWKEINYLPLTNSNENSIIKVALGVTVNAALTNKGEVWNFGNQLSSAEMKVVDIDCGKEHGILLTDSGYVYTWGSGSRGQLGNGTLDNYEDICEVHLLAGLNISKISAGGWHNAVLSKDGDIYTWGWNKKGQLGHPMLDGTNKNGVAVLAEPRVVDWPNSLNIFVKEISCGTSHTVALLENGELWGCGWNKWGQLGTTAFESTHVMFKLEISPLIIVRKIKCAAWNTIIIC</sequence>
<dbReference type="Proteomes" id="UP001461498">
    <property type="component" value="Unassembled WGS sequence"/>
</dbReference>
<accession>A0AAW1CTU0</accession>
<dbReference type="InterPro" id="IPR009091">
    <property type="entry name" value="RCC1/BLIP-II"/>
</dbReference>
<feature type="repeat" description="RCC1" evidence="1">
    <location>
        <begin position="196"/>
        <end position="257"/>
    </location>
</feature>
<feature type="repeat" description="RCC1" evidence="1">
    <location>
        <begin position="144"/>
        <end position="195"/>
    </location>
</feature>
<gene>
    <name evidence="2" type="ORF">O3M35_012524</name>
</gene>
<dbReference type="PANTHER" id="PTHR46849">
    <property type="entry name" value="RCC1 DOMAIN-CONTAINING PROTEIN 1"/>
    <property type="match status" value="1"/>
</dbReference>
<organism evidence="2 3">
    <name type="scientific">Rhynocoris fuscipes</name>
    <dbReference type="NCBI Taxonomy" id="488301"/>
    <lineage>
        <taxon>Eukaryota</taxon>
        <taxon>Metazoa</taxon>
        <taxon>Ecdysozoa</taxon>
        <taxon>Arthropoda</taxon>
        <taxon>Hexapoda</taxon>
        <taxon>Insecta</taxon>
        <taxon>Pterygota</taxon>
        <taxon>Neoptera</taxon>
        <taxon>Paraneoptera</taxon>
        <taxon>Hemiptera</taxon>
        <taxon>Heteroptera</taxon>
        <taxon>Panheteroptera</taxon>
        <taxon>Cimicomorpha</taxon>
        <taxon>Reduviidae</taxon>
        <taxon>Harpactorinae</taxon>
        <taxon>Harpactorini</taxon>
        <taxon>Rhynocoris</taxon>
    </lineage>
</organism>
<evidence type="ECO:0000256" key="1">
    <source>
        <dbReference type="PROSITE-ProRule" id="PRU00235"/>
    </source>
</evidence>
<dbReference type="Gene3D" id="2.130.10.30">
    <property type="entry name" value="Regulator of chromosome condensation 1/beta-lactamase-inhibitor protein II"/>
    <property type="match status" value="1"/>
</dbReference>
<protein>
    <submittedName>
        <fullName evidence="2">Uncharacterized protein</fullName>
    </submittedName>
</protein>
<dbReference type="SUPFAM" id="SSF50985">
    <property type="entry name" value="RCC1/BLIP-II"/>
    <property type="match status" value="1"/>
</dbReference>
<proteinExistence type="predicted"/>
<dbReference type="PROSITE" id="PS50012">
    <property type="entry name" value="RCC1_3"/>
    <property type="match status" value="2"/>
</dbReference>
<dbReference type="AlphaFoldDB" id="A0AAW1CTU0"/>
<dbReference type="Pfam" id="PF00415">
    <property type="entry name" value="RCC1"/>
    <property type="match status" value="3"/>
</dbReference>
<dbReference type="InterPro" id="IPR052830">
    <property type="entry name" value="RCC1_domain-containing"/>
</dbReference>